<feature type="compositionally biased region" description="Polar residues" evidence="7">
    <location>
        <begin position="360"/>
        <end position="374"/>
    </location>
</feature>
<evidence type="ECO:0000256" key="4">
    <source>
        <dbReference type="ARBA" id="ARBA00023163"/>
    </source>
</evidence>
<feature type="region of interest" description="Disordered" evidence="7">
    <location>
        <begin position="416"/>
        <end position="477"/>
    </location>
</feature>
<evidence type="ECO:0000256" key="1">
    <source>
        <dbReference type="ARBA" id="ARBA00004123"/>
    </source>
</evidence>
<dbReference type="Pfam" id="PF16563">
    <property type="entry name" value="P66_CC"/>
    <property type="match status" value="1"/>
</dbReference>
<feature type="compositionally biased region" description="Low complexity" evidence="7">
    <location>
        <begin position="1011"/>
        <end position="1020"/>
    </location>
</feature>
<dbReference type="GO" id="GO:0016581">
    <property type="term" value="C:NuRD complex"/>
    <property type="evidence" value="ECO:0007669"/>
    <property type="project" value="TreeGrafter"/>
</dbReference>
<proteinExistence type="predicted"/>
<feature type="region of interest" description="Disordered" evidence="7">
    <location>
        <begin position="754"/>
        <end position="903"/>
    </location>
</feature>
<feature type="compositionally biased region" description="Low complexity" evidence="7">
    <location>
        <begin position="112"/>
        <end position="131"/>
    </location>
</feature>
<dbReference type="AlphaFoldDB" id="A0A226EXV5"/>
<comment type="caution">
    <text evidence="9">The sequence shown here is derived from an EMBL/GenBank/DDBJ whole genome shotgun (WGS) entry which is preliminary data.</text>
</comment>
<dbReference type="STRING" id="158441.A0A226EXV5"/>
<organism evidence="9 10">
    <name type="scientific">Folsomia candida</name>
    <name type="common">Springtail</name>
    <dbReference type="NCBI Taxonomy" id="158441"/>
    <lineage>
        <taxon>Eukaryota</taxon>
        <taxon>Metazoa</taxon>
        <taxon>Ecdysozoa</taxon>
        <taxon>Arthropoda</taxon>
        <taxon>Hexapoda</taxon>
        <taxon>Collembola</taxon>
        <taxon>Entomobryomorpha</taxon>
        <taxon>Isotomoidea</taxon>
        <taxon>Isotomidae</taxon>
        <taxon>Proisotominae</taxon>
        <taxon>Folsomia</taxon>
    </lineage>
</organism>
<dbReference type="Proteomes" id="UP000198287">
    <property type="component" value="Unassembled WGS sequence"/>
</dbReference>
<feature type="compositionally biased region" description="Basic residues" evidence="7">
    <location>
        <begin position="1021"/>
        <end position="1031"/>
    </location>
</feature>
<feature type="compositionally biased region" description="Basic and acidic residues" evidence="7">
    <location>
        <begin position="1"/>
        <end position="19"/>
    </location>
</feature>
<feature type="coiled-coil region" evidence="6">
    <location>
        <begin position="234"/>
        <end position="268"/>
    </location>
</feature>
<feature type="compositionally biased region" description="Basic and acidic residues" evidence="7">
    <location>
        <begin position="816"/>
        <end position="900"/>
    </location>
</feature>
<evidence type="ECO:0000313" key="9">
    <source>
        <dbReference type="EMBL" id="OXA62030.1"/>
    </source>
</evidence>
<gene>
    <name evidence="9" type="ORF">Fcan01_02754</name>
</gene>
<feature type="compositionally biased region" description="Low complexity" evidence="7">
    <location>
        <begin position="797"/>
        <end position="815"/>
    </location>
</feature>
<keyword evidence="4" id="KW-0804">Transcription</keyword>
<dbReference type="InterPro" id="IPR032346">
    <property type="entry name" value="P66_CC"/>
</dbReference>
<dbReference type="OrthoDB" id="8186989at2759"/>
<feature type="region of interest" description="Disordered" evidence="7">
    <location>
        <begin position="353"/>
        <end position="374"/>
    </location>
</feature>
<evidence type="ECO:0000259" key="8">
    <source>
        <dbReference type="Pfam" id="PF16563"/>
    </source>
</evidence>
<feature type="region of interest" description="Disordered" evidence="7">
    <location>
        <begin position="513"/>
        <end position="546"/>
    </location>
</feature>
<feature type="compositionally biased region" description="Basic residues" evidence="7">
    <location>
        <begin position="132"/>
        <end position="145"/>
    </location>
</feature>
<dbReference type="EMBL" id="LNIX01000001">
    <property type="protein sequence ID" value="OXA62030.1"/>
    <property type="molecule type" value="Genomic_DNA"/>
</dbReference>
<feature type="compositionally biased region" description="Low complexity" evidence="7">
    <location>
        <begin position="931"/>
        <end position="944"/>
    </location>
</feature>
<dbReference type="PANTHER" id="PTHR13455">
    <property type="entry name" value="TRANSCRIPTIONAL REPRESSOR P66-RELATED"/>
    <property type="match status" value="1"/>
</dbReference>
<dbReference type="GO" id="GO:0000122">
    <property type="term" value="P:negative regulation of transcription by RNA polymerase II"/>
    <property type="evidence" value="ECO:0007669"/>
    <property type="project" value="InterPro"/>
</dbReference>
<evidence type="ECO:0000256" key="3">
    <source>
        <dbReference type="ARBA" id="ARBA00023054"/>
    </source>
</evidence>
<sequence>MSSRSKMEDVVDLSVKKESSSGSSHKPNAVSPEANITGQQLQLPLGLGLPNLPINFPLNLPSLGNLPLPLSLPVPGLSQLPVPHNDLSRFVSMLSGVSVNNFAKPESKEDSSGSSRSSSTGGLAQQHISHSQNHHNHNHAFHLNHNRGSSARSLAKVTAGIKRKKEDSDYSNIPTRRSLRPRIERSYAESPDIVVEFEEEPVKVNGAIIANGCVDDEDESDSDPGEMPPLPAMKELTEEEVKERERTLRKLKEQLRNEEMKLVLLKKLKQSHFNSNSDLLKKLQSQQMKENVYMAPGASIHSTNNTSPGATNNNNSSSHHAHNNNHQQPTHNNQLHELQNLHKLHAAGLTISGVKGRSSPKLQPGTSNLSITSANRDKDRDLGLNLAHLGIPGLFGHSHIPGLGNLGNLSIPGLIPPAHSGGRNHQNNSHKSSSAKVSTLLKQQQQQQQQQQQPSRNSNSQNVQSSSPLMLSQQKSSSGAIPAHLLAQAQQSLLRNSRGNNLTANMMLGFANNPPGAIPPPSISPASASEKYDRPKEAHSSSNNSLQQSLVASGAIMDTKANSNSGNIVSLASANATNISGGTLSSSNNSGVSITSTLEQAERRHRLATGPEENETPAQRQAAAKVALRKQLEKTLLQIPPPKPPPPEMNYLPNPNNFEFLALIGLEFVVDYITKDPNETLLSLDPFTCSQCNTDFSSIWKWDKANKGKVICDQCVTTNVKKGLKAEHTNRLKTAFVKALQQEQEIEQRLAQGGSLNDLVMSNTNGRNGSTPSPTGVADRSSPQVSSSSRNRTPTQSPGLTGLSLPNLPLPLTLPRETEITPHREPSQREREREHRDREREREIMQRERENSRELQRQLVREQRDREQREQREMEREQHRERDRNERESHRAPQVRDTRSSHAHNLTRQLHESQQALQALQQVQRHAEEAAMAAAVQAQAQQQQQHRESGGGGGSSNSGGGRPKGSSKVNYLPGVSPSVSASHLFFRDPQSPFSTLNAILSQNATVPVSVSSSNHQNQHQSHSHNSSRRSRQSAEAAVGSSATSSSSSRGQNQGQSQSQNQSSILEQYNQQLKQNDLLKQLSKQQRMDSEAAAKFMSAMGMGSAGNQTLSNTALATAAALQAAHQQMLRLPSGQAQQLPAHLLPFSPLLYPYQIAMAQAASGKQMNPQSMAEIQRQAENLQQLQRSYLLDMIPNSRNMPQNWKT</sequence>
<protein>
    <submittedName>
        <fullName evidence="9">Transcriptional repressor p66-alpha</fullName>
    </submittedName>
</protein>
<feature type="domain" description="Transcriptional repressor p66 coiled-coil MBD2-interaction" evidence="8">
    <location>
        <begin position="239"/>
        <end position="271"/>
    </location>
</feature>
<feature type="compositionally biased region" description="Basic and acidic residues" evidence="7">
    <location>
        <begin position="530"/>
        <end position="539"/>
    </location>
</feature>
<feature type="compositionally biased region" description="Polar residues" evidence="7">
    <location>
        <begin position="760"/>
        <end position="774"/>
    </location>
</feature>
<feature type="compositionally biased region" description="Polar residues" evidence="7">
    <location>
        <begin position="468"/>
        <end position="477"/>
    </location>
</feature>
<evidence type="ECO:0000256" key="2">
    <source>
        <dbReference type="ARBA" id="ARBA00023015"/>
    </source>
</evidence>
<feature type="compositionally biased region" description="Gly residues" evidence="7">
    <location>
        <begin position="950"/>
        <end position="963"/>
    </location>
</feature>
<evidence type="ECO:0000313" key="10">
    <source>
        <dbReference type="Proteomes" id="UP000198287"/>
    </source>
</evidence>
<feature type="compositionally biased region" description="Low complexity" evidence="7">
    <location>
        <begin position="443"/>
        <end position="467"/>
    </location>
</feature>
<dbReference type="InterPro" id="IPR040386">
    <property type="entry name" value="P66"/>
</dbReference>
<feature type="region of interest" description="Disordered" evidence="7">
    <location>
        <begin position="1007"/>
        <end position="1062"/>
    </location>
</feature>
<keyword evidence="10" id="KW-1185">Reference proteome</keyword>
<comment type="subcellular location">
    <subcellularLocation>
        <location evidence="1">Nucleus</location>
    </subcellularLocation>
</comment>
<dbReference type="PANTHER" id="PTHR13455:SF7">
    <property type="entry name" value="SIMJANG, ISOFORM E"/>
    <property type="match status" value="1"/>
</dbReference>
<feature type="region of interest" description="Disordered" evidence="7">
    <location>
        <begin position="102"/>
        <end position="174"/>
    </location>
</feature>
<feature type="compositionally biased region" description="Low complexity" evidence="7">
    <location>
        <begin position="302"/>
        <end position="331"/>
    </location>
</feature>
<feature type="compositionally biased region" description="Polar residues" evidence="7">
    <location>
        <begin position="423"/>
        <end position="442"/>
    </location>
</feature>
<keyword evidence="3 6" id="KW-0175">Coiled coil</keyword>
<evidence type="ECO:0000256" key="6">
    <source>
        <dbReference type="SAM" id="Coils"/>
    </source>
</evidence>
<evidence type="ECO:0000256" key="5">
    <source>
        <dbReference type="ARBA" id="ARBA00023242"/>
    </source>
</evidence>
<feature type="region of interest" description="Disordered" evidence="7">
    <location>
        <begin position="931"/>
        <end position="973"/>
    </location>
</feature>
<keyword evidence="2" id="KW-0805">Transcription regulation</keyword>
<keyword evidence="5" id="KW-0539">Nucleus</keyword>
<reference evidence="9 10" key="1">
    <citation type="submission" date="2015-12" db="EMBL/GenBank/DDBJ databases">
        <title>The genome of Folsomia candida.</title>
        <authorList>
            <person name="Faddeeva A."/>
            <person name="Derks M.F."/>
            <person name="Anvar Y."/>
            <person name="Smit S."/>
            <person name="Van Straalen N."/>
            <person name="Roelofs D."/>
        </authorList>
    </citation>
    <scope>NUCLEOTIDE SEQUENCE [LARGE SCALE GENOMIC DNA]</scope>
    <source>
        <strain evidence="9 10">VU population</strain>
        <tissue evidence="9">Whole body</tissue>
    </source>
</reference>
<accession>A0A226EXV5</accession>
<dbReference type="OMA" id="ESHRAPQ"/>
<name>A0A226EXV5_FOLCA</name>
<feature type="region of interest" description="Disordered" evidence="7">
    <location>
        <begin position="1"/>
        <end position="36"/>
    </location>
</feature>
<evidence type="ECO:0000256" key="7">
    <source>
        <dbReference type="SAM" id="MobiDB-lite"/>
    </source>
</evidence>
<feature type="region of interest" description="Disordered" evidence="7">
    <location>
        <begin position="298"/>
        <end position="331"/>
    </location>
</feature>
<dbReference type="Gene3D" id="6.10.250.1650">
    <property type="match status" value="1"/>
</dbReference>
<feature type="compositionally biased region" description="Low complexity" evidence="7">
    <location>
        <begin position="1039"/>
        <end position="1062"/>
    </location>
</feature>